<keyword evidence="1" id="KW-0812">Transmembrane</keyword>
<dbReference type="RefSeq" id="WP_282545493.1">
    <property type="nucleotide sequence ID" value="NZ_JASCIQ010000034.1"/>
</dbReference>
<name>A0ABT6SHD2_9ACTN</name>
<accession>A0ABT6SHD2</accession>
<evidence type="ECO:0000256" key="1">
    <source>
        <dbReference type="SAM" id="Phobius"/>
    </source>
</evidence>
<gene>
    <name evidence="2" type="ORF">QIS96_27665</name>
</gene>
<reference evidence="2 3" key="1">
    <citation type="submission" date="2023-05" db="EMBL/GenBank/DDBJ databases">
        <title>Draft genome sequence of Streptomyces sp. B-S-A6 isolated from a cave soil in Thailand.</title>
        <authorList>
            <person name="Chamroensaksri N."/>
            <person name="Muangham S."/>
        </authorList>
    </citation>
    <scope>NUCLEOTIDE SEQUENCE [LARGE SCALE GENOMIC DNA]</scope>
    <source>
        <strain evidence="2 3">B-S-A6</strain>
    </source>
</reference>
<evidence type="ECO:0000313" key="2">
    <source>
        <dbReference type="EMBL" id="MDI3407578.1"/>
    </source>
</evidence>
<keyword evidence="3" id="KW-1185">Reference proteome</keyword>
<feature type="transmembrane region" description="Helical" evidence="1">
    <location>
        <begin position="74"/>
        <end position="95"/>
    </location>
</feature>
<evidence type="ECO:0000313" key="3">
    <source>
        <dbReference type="Proteomes" id="UP001223978"/>
    </source>
</evidence>
<keyword evidence="1" id="KW-1133">Transmembrane helix</keyword>
<dbReference type="Proteomes" id="UP001223978">
    <property type="component" value="Unassembled WGS sequence"/>
</dbReference>
<proteinExistence type="predicted"/>
<comment type="caution">
    <text evidence="2">The sequence shown here is derived from an EMBL/GenBank/DDBJ whole genome shotgun (WGS) entry which is preliminary data.</text>
</comment>
<feature type="transmembrane region" description="Helical" evidence="1">
    <location>
        <begin position="7"/>
        <end position="25"/>
    </location>
</feature>
<keyword evidence="1" id="KW-0472">Membrane</keyword>
<protein>
    <submittedName>
        <fullName evidence="2">Uncharacterized protein</fullName>
    </submittedName>
</protein>
<dbReference type="EMBL" id="JASCIQ010000034">
    <property type="protein sequence ID" value="MDI3407578.1"/>
    <property type="molecule type" value="Genomic_DNA"/>
</dbReference>
<sequence>MSGALRLGVGSAGGVVTGAGGWVLLGRAWQSCDIGVNGAANSFPLALVFFGLTAVATLWWWFALSRFVRRGGVLLGPLCAVVGSLLLVWGTLAWLHAPADYPAPFCPPDNVPPWWPELLPL</sequence>
<organism evidence="2 3">
    <name type="scientific">Streptomyces cavernicola</name>
    <dbReference type="NCBI Taxonomy" id="3043613"/>
    <lineage>
        <taxon>Bacteria</taxon>
        <taxon>Bacillati</taxon>
        <taxon>Actinomycetota</taxon>
        <taxon>Actinomycetes</taxon>
        <taxon>Kitasatosporales</taxon>
        <taxon>Streptomycetaceae</taxon>
        <taxon>Streptomyces</taxon>
    </lineage>
</organism>
<feature type="transmembrane region" description="Helical" evidence="1">
    <location>
        <begin position="45"/>
        <end position="62"/>
    </location>
</feature>